<dbReference type="Proteomes" id="UP000655037">
    <property type="component" value="Unassembled WGS sequence"/>
</dbReference>
<proteinExistence type="predicted"/>
<evidence type="ECO:0000313" key="1">
    <source>
        <dbReference type="EMBL" id="MBF2714218.1"/>
    </source>
</evidence>
<protein>
    <submittedName>
        <fullName evidence="1">Uncharacterized protein</fullName>
    </submittedName>
</protein>
<reference evidence="1" key="2">
    <citation type="submission" date="2020-11" db="EMBL/GenBank/DDBJ databases">
        <title>Agrobacterium vitis strain K377 genome.</title>
        <authorList>
            <person name="Xi H."/>
        </authorList>
    </citation>
    <scope>NUCLEOTIDE SEQUENCE</scope>
    <source>
        <strain evidence="1">K377</strain>
    </source>
</reference>
<sequence>METKSQVSFTRLRAVNRDIVYLGTMPDDQELGAPFTAVCQFNAGDWSYETFDFALADMTLYKAPDAEYRVLYLLSETGIVLNFATKTREEILPNRFALQEDYRLGYLHKIRQIGEKLYACGNGGQVHTRAPSGKWNILDKTLLDGPDSISDKKSEIKTMMNLLKTAEGLTQENLDKFEKLRTENASKLFWDIYGLSEESIYVCCEKKNIYWYDGHRFTEIPTEADRGLLSILVENEDRVWVAGRDGNFLVGNHKTGFRDLDALRGIDGWPSFNGMTMFNGRLYLSSYADPRGLFVFDGHHVEQVRSGLTPDIEDVSAVEAVDGVLWVMGRKDLLRYDGTHWERIDFPGNDPLR</sequence>
<dbReference type="InterPro" id="IPR015943">
    <property type="entry name" value="WD40/YVTN_repeat-like_dom_sf"/>
</dbReference>
<evidence type="ECO:0000313" key="4">
    <source>
        <dbReference type="Proteomes" id="UP000655037"/>
    </source>
</evidence>
<dbReference type="Proteomes" id="UP000175993">
    <property type="component" value="Unassembled WGS sequence"/>
</dbReference>
<evidence type="ECO:0000313" key="3">
    <source>
        <dbReference type="Proteomes" id="UP000175993"/>
    </source>
</evidence>
<organism evidence="1 4">
    <name type="scientific">Agrobacterium vitis</name>
    <name type="common">Rhizobium vitis</name>
    <dbReference type="NCBI Taxonomy" id="373"/>
    <lineage>
        <taxon>Bacteria</taxon>
        <taxon>Pseudomonadati</taxon>
        <taxon>Pseudomonadota</taxon>
        <taxon>Alphaproteobacteria</taxon>
        <taxon>Hyphomicrobiales</taxon>
        <taxon>Rhizobiaceae</taxon>
        <taxon>Rhizobium/Agrobacterium group</taxon>
        <taxon>Agrobacterium</taxon>
    </lineage>
</organism>
<reference evidence="2 3" key="1">
    <citation type="submission" date="2019-11" db="EMBL/GenBank/DDBJ databases">
        <title>Whole-genome sequencing of Allorhizobium vitis.</title>
        <authorList>
            <person name="Gan H.M."/>
            <person name="Savka M.A."/>
        </authorList>
    </citation>
    <scope>NUCLEOTIDE SEQUENCE [LARGE SCALE GENOMIC DNA]</scope>
    <source>
        <strain evidence="2 3">AB4</strain>
    </source>
</reference>
<dbReference type="Gene3D" id="2.130.10.10">
    <property type="entry name" value="YVTN repeat-like/Quinoprotein amine dehydrogenase"/>
    <property type="match status" value="1"/>
</dbReference>
<dbReference type="RefSeq" id="WP_081344102.1">
    <property type="nucleotide sequence ID" value="NZ_CP118261.1"/>
</dbReference>
<gene>
    <name evidence="2" type="ORF">BBI04_012435</name>
    <name evidence="1" type="ORF">IEI95_008175</name>
</gene>
<evidence type="ECO:0000313" key="2">
    <source>
        <dbReference type="EMBL" id="MUP05611.1"/>
    </source>
</evidence>
<accession>A0AAE5B6W4</accession>
<name>A0AAE5B6W4_AGRVI</name>
<dbReference type="AlphaFoldDB" id="A0AAE5B6W4"/>
<dbReference type="EMBL" id="JACXXJ020000003">
    <property type="protein sequence ID" value="MBF2714218.1"/>
    <property type="molecule type" value="Genomic_DNA"/>
</dbReference>
<comment type="caution">
    <text evidence="1">The sequence shown here is derived from an EMBL/GenBank/DDBJ whole genome shotgun (WGS) entry which is preliminary data.</text>
</comment>
<dbReference type="EMBL" id="MBEV02000005">
    <property type="protein sequence ID" value="MUP05611.1"/>
    <property type="molecule type" value="Genomic_DNA"/>
</dbReference>